<reference evidence="3 4" key="1">
    <citation type="submission" date="2019-03" db="EMBL/GenBank/DDBJ databases">
        <title>Seongchinamella monodicae gen. nov., sp. nov., a novel member of the Gammaproteobacteria isolated from a tidal mudflat of beach.</title>
        <authorList>
            <person name="Yang H.G."/>
            <person name="Kang J.W."/>
            <person name="Lee S.D."/>
        </authorList>
    </citation>
    <scope>NUCLEOTIDE SEQUENCE [LARGE SCALE GENOMIC DNA]</scope>
    <source>
        <strain evidence="3 4">GH4-78</strain>
    </source>
</reference>
<gene>
    <name evidence="3" type="ORF">E2F43_06450</name>
</gene>
<dbReference type="Gene3D" id="3.40.50.2300">
    <property type="match status" value="1"/>
</dbReference>
<evidence type="ECO:0000256" key="1">
    <source>
        <dbReference type="ARBA" id="ARBA00022849"/>
    </source>
</evidence>
<evidence type="ECO:0000313" key="4">
    <source>
        <dbReference type="Proteomes" id="UP000295554"/>
    </source>
</evidence>
<sequence>MKLLFICTHNRCRSIIAEAVCNSLGADALEARSAGSQPAGEVHPLSLRYLQEAGISIDGLRSQSWDDYEDWRPDMVITVCDQAAGEQCPIWFNRSPRVHWGLKDPSRIEGTEEEVAAAFRHTIERLHGRLEQVLAAGPASLDSEQLLALCKRLGES</sequence>
<dbReference type="GO" id="GO:0046685">
    <property type="term" value="P:response to arsenic-containing substance"/>
    <property type="evidence" value="ECO:0007669"/>
    <property type="project" value="UniProtKB-KW"/>
</dbReference>
<dbReference type="RefSeq" id="WP_133210728.1">
    <property type="nucleotide sequence ID" value="NZ_SMSE01000001.1"/>
</dbReference>
<dbReference type="EMBL" id="SMSE01000001">
    <property type="protein sequence ID" value="TDG15861.1"/>
    <property type="molecule type" value="Genomic_DNA"/>
</dbReference>
<dbReference type="Proteomes" id="UP000295554">
    <property type="component" value="Unassembled WGS sequence"/>
</dbReference>
<keyword evidence="4" id="KW-1185">Reference proteome</keyword>
<dbReference type="SUPFAM" id="SSF52788">
    <property type="entry name" value="Phosphotyrosine protein phosphatases I"/>
    <property type="match status" value="1"/>
</dbReference>
<protein>
    <submittedName>
        <fullName evidence="3">Arsenate reductase ArsC</fullName>
    </submittedName>
</protein>
<feature type="domain" description="Phosphotyrosine protein phosphatase I" evidence="2">
    <location>
        <begin position="1"/>
        <end position="136"/>
    </location>
</feature>
<organism evidence="3 4">
    <name type="scientific">Seongchinamella unica</name>
    <dbReference type="NCBI Taxonomy" id="2547392"/>
    <lineage>
        <taxon>Bacteria</taxon>
        <taxon>Pseudomonadati</taxon>
        <taxon>Pseudomonadota</taxon>
        <taxon>Gammaproteobacteria</taxon>
        <taxon>Cellvibrionales</taxon>
        <taxon>Halieaceae</taxon>
        <taxon>Seongchinamella</taxon>
    </lineage>
</organism>
<comment type="caution">
    <text evidence="3">The sequence shown here is derived from an EMBL/GenBank/DDBJ whole genome shotgun (WGS) entry which is preliminary data.</text>
</comment>
<dbReference type="Pfam" id="PF01451">
    <property type="entry name" value="LMWPc"/>
    <property type="match status" value="1"/>
</dbReference>
<keyword evidence="1" id="KW-0059">Arsenical resistance</keyword>
<dbReference type="PANTHER" id="PTHR43428:SF1">
    <property type="entry name" value="ARSENATE REDUCTASE"/>
    <property type="match status" value="1"/>
</dbReference>
<dbReference type="PANTHER" id="PTHR43428">
    <property type="entry name" value="ARSENATE REDUCTASE"/>
    <property type="match status" value="1"/>
</dbReference>
<evidence type="ECO:0000313" key="3">
    <source>
        <dbReference type="EMBL" id="TDG15861.1"/>
    </source>
</evidence>
<dbReference type="AlphaFoldDB" id="A0A4R5LWP8"/>
<proteinExistence type="predicted"/>
<dbReference type="InterPro" id="IPR023485">
    <property type="entry name" value="Ptyr_pPase"/>
</dbReference>
<dbReference type="OrthoDB" id="9793058at2"/>
<name>A0A4R5LWP8_9GAMM</name>
<evidence type="ECO:0000259" key="2">
    <source>
        <dbReference type="SMART" id="SM00226"/>
    </source>
</evidence>
<dbReference type="CDD" id="cd16345">
    <property type="entry name" value="LMWP_ArsC"/>
    <property type="match status" value="1"/>
</dbReference>
<dbReference type="SMART" id="SM00226">
    <property type="entry name" value="LMWPc"/>
    <property type="match status" value="1"/>
</dbReference>
<accession>A0A4R5LWP8</accession>
<dbReference type="InterPro" id="IPR036196">
    <property type="entry name" value="Ptyr_pPase_sf"/>
</dbReference>